<dbReference type="RefSeq" id="XP_052942349.1">
    <property type="nucleotide sequence ID" value="XM_053091316.1"/>
</dbReference>
<dbReference type="GO" id="GO:0005762">
    <property type="term" value="C:mitochondrial large ribosomal subunit"/>
    <property type="evidence" value="ECO:0007669"/>
    <property type="project" value="TreeGrafter"/>
</dbReference>
<dbReference type="EMBL" id="JAKWFO010000014">
    <property type="protein sequence ID" value="KAI9632572.1"/>
    <property type="molecule type" value="Genomic_DNA"/>
</dbReference>
<dbReference type="PANTHER" id="PTHR15680:SF9">
    <property type="entry name" value="LARGE RIBOSOMAL SUBUNIT PROTEIN BL19M"/>
    <property type="match status" value="1"/>
</dbReference>
<dbReference type="Proteomes" id="UP001164286">
    <property type="component" value="Unassembled WGS sequence"/>
</dbReference>
<dbReference type="PRINTS" id="PR00061">
    <property type="entry name" value="RIBOSOMALL19"/>
</dbReference>
<gene>
    <name evidence="5" type="ORF">MKK02DRAFT_40876</name>
</gene>
<dbReference type="InterPro" id="IPR001857">
    <property type="entry name" value="Ribosomal_bL19"/>
</dbReference>
<name>A0AA38H2A6_9TREE</name>
<dbReference type="Pfam" id="PF01245">
    <property type="entry name" value="Ribosomal_L19"/>
    <property type="match status" value="1"/>
</dbReference>
<dbReference type="Gene3D" id="2.30.30.790">
    <property type="match status" value="1"/>
</dbReference>
<comment type="caution">
    <text evidence="5">The sequence shown here is derived from an EMBL/GenBank/DDBJ whole genome shotgun (WGS) entry which is preliminary data.</text>
</comment>
<evidence type="ECO:0000256" key="1">
    <source>
        <dbReference type="ARBA" id="ARBA00005781"/>
    </source>
</evidence>
<feature type="region of interest" description="Disordered" evidence="4">
    <location>
        <begin position="29"/>
        <end position="65"/>
    </location>
</feature>
<dbReference type="SUPFAM" id="SSF50104">
    <property type="entry name" value="Translation proteins SH3-like domain"/>
    <property type="match status" value="1"/>
</dbReference>
<sequence>MASTPSTAMTALRSVVKAGETSKMGFLRTFSRSAPAPQTPYPFSSTALSKSSPTPNPTPNLLSPRKGAGLINHINEQLRETYDAKSLTTTLFSRRHKNRILAGSVMTVTSYTSSARTTTSTFSGVLMGVRRRGIDTAFRLRNVIAKVGMEVDFKVLSPLIKEIKVIKRADGKSGLKNLGRAKVGYLRERPGAMSQIASALKTAAK</sequence>
<protein>
    <submittedName>
        <fullName evidence="5">50s ribosomal protein l19</fullName>
    </submittedName>
</protein>
<accession>A0AA38H2A6</accession>
<dbReference type="InterPro" id="IPR008991">
    <property type="entry name" value="Translation_prot_SH3-like_sf"/>
</dbReference>
<reference evidence="5" key="1">
    <citation type="journal article" date="2022" name="G3 (Bethesda)">
        <title>High quality genome of the basidiomycete yeast Dioszegia hungarica PDD-24b-2 isolated from cloud water.</title>
        <authorList>
            <person name="Jarrige D."/>
            <person name="Haridas S."/>
            <person name="Bleykasten-Grosshans C."/>
            <person name="Joly M."/>
            <person name="Nadalig T."/>
            <person name="Sancelme M."/>
            <person name="Vuilleumier S."/>
            <person name="Grigoriev I.V."/>
            <person name="Amato P."/>
            <person name="Bringel F."/>
        </authorList>
    </citation>
    <scope>NUCLEOTIDE SEQUENCE</scope>
    <source>
        <strain evidence="5">PDD-24b-2</strain>
    </source>
</reference>
<dbReference type="PANTHER" id="PTHR15680">
    <property type="entry name" value="RIBOSOMAL PROTEIN L19"/>
    <property type="match status" value="1"/>
</dbReference>
<evidence type="ECO:0000313" key="6">
    <source>
        <dbReference type="Proteomes" id="UP001164286"/>
    </source>
</evidence>
<keyword evidence="6" id="KW-1185">Reference proteome</keyword>
<evidence type="ECO:0000313" key="5">
    <source>
        <dbReference type="EMBL" id="KAI9632572.1"/>
    </source>
</evidence>
<feature type="compositionally biased region" description="Polar residues" evidence="4">
    <location>
        <begin position="41"/>
        <end position="50"/>
    </location>
</feature>
<evidence type="ECO:0000256" key="4">
    <source>
        <dbReference type="SAM" id="MobiDB-lite"/>
    </source>
</evidence>
<keyword evidence="3" id="KW-0687">Ribonucleoprotein</keyword>
<dbReference type="GO" id="GO:0003735">
    <property type="term" value="F:structural constituent of ribosome"/>
    <property type="evidence" value="ECO:0007669"/>
    <property type="project" value="InterPro"/>
</dbReference>
<dbReference type="GO" id="GO:0006412">
    <property type="term" value="P:translation"/>
    <property type="evidence" value="ECO:0007669"/>
    <property type="project" value="InterPro"/>
</dbReference>
<dbReference type="GeneID" id="77730521"/>
<dbReference type="AlphaFoldDB" id="A0AA38H2A6"/>
<evidence type="ECO:0000256" key="2">
    <source>
        <dbReference type="ARBA" id="ARBA00022980"/>
    </source>
</evidence>
<evidence type="ECO:0000256" key="3">
    <source>
        <dbReference type="ARBA" id="ARBA00023274"/>
    </source>
</evidence>
<proteinExistence type="inferred from homology"/>
<dbReference type="InterPro" id="IPR038657">
    <property type="entry name" value="Ribosomal_bL19_sf"/>
</dbReference>
<organism evidence="5 6">
    <name type="scientific">Dioszegia hungarica</name>
    <dbReference type="NCBI Taxonomy" id="4972"/>
    <lineage>
        <taxon>Eukaryota</taxon>
        <taxon>Fungi</taxon>
        <taxon>Dikarya</taxon>
        <taxon>Basidiomycota</taxon>
        <taxon>Agaricomycotina</taxon>
        <taxon>Tremellomycetes</taxon>
        <taxon>Tremellales</taxon>
        <taxon>Bulleribasidiaceae</taxon>
        <taxon>Dioszegia</taxon>
    </lineage>
</organism>
<keyword evidence="2 5" id="KW-0689">Ribosomal protein</keyword>
<comment type="similarity">
    <text evidence="1">Belongs to the bacterial ribosomal protein bL19 family.</text>
</comment>